<reference evidence="4 5" key="1">
    <citation type="submission" date="2020-08" db="EMBL/GenBank/DDBJ databases">
        <title>Sequencing the genomes of 1000 actinobacteria strains.</title>
        <authorList>
            <person name="Klenk H.-P."/>
        </authorList>
    </citation>
    <scope>NUCLEOTIDE SEQUENCE [LARGE SCALE GENOMIC DNA]</scope>
    <source>
        <strain evidence="4 5">DSM 44593</strain>
    </source>
</reference>
<dbReference type="SUPFAM" id="SSF48498">
    <property type="entry name" value="Tetracyclin repressor-like, C-terminal domain"/>
    <property type="match status" value="1"/>
</dbReference>
<sequence>MPAPRRPRRDAEANRRRLLDAAASAMLREGRNVPLATVAADAGVGVGTLYRSYPDREALLHALEYRAYGLLNGLLDDIEDRGSRGPDAIEAFLAGTCAVSDRLFLPLHGAPPLVTAEAQEARRSIDRRLEAFIEAGRSDGTVRAPVNATDVITFSALITQPLEHGPDWDRMARRQIAVFINGLAAEGPSELPGPAVRADDIEEAFRGRA</sequence>
<dbReference type="PROSITE" id="PS50977">
    <property type="entry name" value="HTH_TETR_2"/>
    <property type="match status" value="1"/>
</dbReference>
<dbReference type="RefSeq" id="WP_184632650.1">
    <property type="nucleotide sequence ID" value="NZ_BAABKT010000044.1"/>
</dbReference>
<keyword evidence="1 2" id="KW-0238">DNA-binding</keyword>
<dbReference type="GO" id="GO:0000976">
    <property type="term" value="F:transcription cis-regulatory region binding"/>
    <property type="evidence" value="ECO:0007669"/>
    <property type="project" value="TreeGrafter"/>
</dbReference>
<dbReference type="Gene3D" id="1.10.357.10">
    <property type="entry name" value="Tetracycline Repressor, domain 2"/>
    <property type="match status" value="1"/>
</dbReference>
<dbReference type="InterPro" id="IPR036271">
    <property type="entry name" value="Tet_transcr_reg_TetR-rel_C_sf"/>
</dbReference>
<gene>
    <name evidence="4" type="ORF">HNR25_000231</name>
</gene>
<dbReference type="PANTHER" id="PTHR30055:SF201">
    <property type="entry name" value="TRANSCRIPTIONAL REGULATORY PROTEIN"/>
    <property type="match status" value="1"/>
</dbReference>
<dbReference type="InterPro" id="IPR049445">
    <property type="entry name" value="TetR_SbtR-like_C"/>
</dbReference>
<name>A0A841E7E3_9ACTN</name>
<organism evidence="4 5">
    <name type="scientific">Streptomonospora salina</name>
    <dbReference type="NCBI Taxonomy" id="104205"/>
    <lineage>
        <taxon>Bacteria</taxon>
        <taxon>Bacillati</taxon>
        <taxon>Actinomycetota</taxon>
        <taxon>Actinomycetes</taxon>
        <taxon>Streptosporangiales</taxon>
        <taxon>Nocardiopsidaceae</taxon>
        <taxon>Streptomonospora</taxon>
    </lineage>
</organism>
<evidence type="ECO:0000313" key="4">
    <source>
        <dbReference type="EMBL" id="MBB5996480.1"/>
    </source>
</evidence>
<evidence type="ECO:0000256" key="1">
    <source>
        <dbReference type="ARBA" id="ARBA00023125"/>
    </source>
</evidence>
<dbReference type="AlphaFoldDB" id="A0A841E7E3"/>
<proteinExistence type="predicted"/>
<dbReference type="Proteomes" id="UP000578077">
    <property type="component" value="Unassembled WGS sequence"/>
</dbReference>
<evidence type="ECO:0000313" key="5">
    <source>
        <dbReference type="Proteomes" id="UP000578077"/>
    </source>
</evidence>
<protein>
    <submittedName>
        <fullName evidence="4">AcrR family transcriptional regulator</fullName>
    </submittedName>
</protein>
<dbReference type="InterPro" id="IPR050109">
    <property type="entry name" value="HTH-type_TetR-like_transc_reg"/>
</dbReference>
<dbReference type="GO" id="GO:0003700">
    <property type="term" value="F:DNA-binding transcription factor activity"/>
    <property type="evidence" value="ECO:0007669"/>
    <property type="project" value="TreeGrafter"/>
</dbReference>
<evidence type="ECO:0000256" key="2">
    <source>
        <dbReference type="PROSITE-ProRule" id="PRU00335"/>
    </source>
</evidence>
<comment type="caution">
    <text evidence="4">The sequence shown here is derived from an EMBL/GenBank/DDBJ whole genome shotgun (WGS) entry which is preliminary data.</text>
</comment>
<keyword evidence="5" id="KW-1185">Reference proteome</keyword>
<dbReference type="Pfam" id="PF00440">
    <property type="entry name" value="TetR_N"/>
    <property type="match status" value="1"/>
</dbReference>
<accession>A0A841E7E3</accession>
<feature type="domain" description="HTH tetR-type" evidence="3">
    <location>
        <begin position="12"/>
        <end position="71"/>
    </location>
</feature>
<dbReference type="Pfam" id="PF21597">
    <property type="entry name" value="TetR_C_43"/>
    <property type="match status" value="1"/>
</dbReference>
<dbReference type="InterPro" id="IPR009057">
    <property type="entry name" value="Homeodomain-like_sf"/>
</dbReference>
<dbReference type="InterPro" id="IPR001647">
    <property type="entry name" value="HTH_TetR"/>
</dbReference>
<evidence type="ECO:0000259" key="3">
    <source>
        <dbReference type="PROSITE" id="PS50977"/>
    </source>
</evidence>
<dbReference type="SUPFAM" id="SSF46689">
    <property type="entry name" value="Homeodomain-like"/>
    <property type="match status" value="1"/>
</dbReference>
<dbReference type="EMBL" id="JACHLY010000001">
    <property type="protein sequence ID" value="MBB5996480.1"/>
    <property type="molecule type" value="Genomic_DNA"/>
</dbReference>
<feature type="DNA-binding region" description="H-T-H motif" evidence="2">
    <location>
        <begin position="34"/>
        <end position="53"/>
    </location>
</feature>
<dbReference type="PANTHER" id="PTHR30055">
    <property type="entry name" value="HTH-TYPE TRANSCRIPTIONAL REGULATOR RUTR"/>
    <property type="match status" value="1"/>
</dbReference>